<dbReference type="PANTHER" id="PTHR12792:SF0">
    <property type="entry name" value="SEPARIN"/>
    <property type="match status" value="1"/>
</dbReference>
<dbReference type="SUPFAM" id="SSF48452">
    <property type="entry name" value="TPR-like"/>
    <property type="match status" value="1"/>
</dbReference>
<feature type="region of interest" description="Disordered" evidence="5">
    <location>
        <begin position="37"/>
        <end position="105"/>
    </location>
</feature>
<dbReference type="InterPro" id="IPR011990">
    <property type="entry name" value="TPR-like_helical_dom_sf"/>
</dbReference>
<evidence type="ECO:0000313" key="8">
    <source>
        <dbReference type="Proteomes" id="UP001642406"/>
    </source>
</evidence>
<accession>A0ABP0BLA7</accession>
<dbReference type="InterPro" id="IPR005314">
    <property type="entry name" value="Peptidase_C50"/>
</dbReference>
<comment type="catalytic activity">
    <reaction evidence="1">
        <text>All bonds known to be hydrolyzed by this endopeptidase have arginine in P1 and an acidic residue in P4. P6 is often occupied by an acidic residue or by a hydroxy-amino-acid residue, the phosphorylation of which enhances cleavage.</text>
        <dbReference type="EC" id="3.4.22.49"/>
    </reaction>
</comment>
<dbReference type="Pfam" id="PF03568">
    <property type="entry name" value="Separin_C"/>
    <property type="match status" value="1"/>
</dbReference>
<feature type="compositionally biased region" description="Basic and acidic residues" evidence="5">
    <location>
        <begin position="1423"/>
        <end position="1435"/>
    </location>
</feature>
<feature type="region of interest" description="Disordered" evidence="5">
    <location>
        <begin position="272"/>
        <end position="293"/>
    </location>
</feature>
<feature type="compositionally biased region" description="Low complexity" evidence="5">
    <location>
        <begin position="284"/>
        <end position="293"/>
    </location>
</feature>
<feature type="region of interest" description="Disordered" evidence="5">
    <location>
        <begin position="127"/>
        <end position="179"/>
    </location>
</feature>
<feature type="region of interest" description="Disordered" evidence="5">
    <location>
        <begin position="2266"/>
        <end position="2290"/>
    </location>
</feature>
<evidence type="ECO:0000256" key="4">
    <source>
        <dbReference type="ARBA" id="ARBA00022829"/>
    </source>
</evidence>
<feature type="compositionally biased region" description="Low complexity" evidence="5">
    <location>
        <begin position="2275"/>
        <end position="2288"/>
    </location>
</feature>
<dbReference type="GO" id="GO:0016787">
    <property type="term" value="F:hydrolase activity"/>
    <property type="evidence" value="ECO:0007669"/>
    <property type="project" value="UniProtKB-KW"/>
</dbReference>
<feature type="compositionally biased region" description="Polar residues" evidence="5">
    <location>
        <begin position="1749"/>
        <end position="1758"/>
    </location>
</feature>
<keyword evidence="4" id="KW-0159">Chromosome partition</keyword>
<reference evidence="7 8" key="1">
    <citation type="submission" date="2024-01" db="EMBL/GenBank/DDBJ databases">
        <authorList>
            <person name="Allen C."/>
            <person name="Tagirdzhanova G."/>
        </authorList>
    </citation>
    <scope>NUCLEOTIDE SEQUENCE [LARGE SCALE GENOMIC DNA]</scope>
</reference>
<feature type="compositionally biased region" description="Low complexity" evidence="5">
    <location>
        <begin position="1759"/>
        <end position="1770"/>
    </location>
</feature>
<feature type="compositionally biased region" description="Polar residues" evidence="5">
    <location>
        <begin position="1263"/>
        <end position="1273"/>
    </location>
</feature>
<feature type="region of interest" description="Disordered" evidence="5">
    <location>
        <begin position="1414"/>
        <end position="1474"/>
    </location>
</feature>
<evidence type="ECO:0000313" key="7">
    <source>
        <dbReference type="EMBL" id="CAK7220301.1"/>
    </source>
</evidence>
<sequence length="2327" mass="251490">MASLQVHVDAVRTAVASSATCTPATVVSLKSLLLPRDAESQPQPAPTIAKTARGTAASTSRPATAASSRPGTAAAKRRPATATAAARADARQQPDAQPSLSDKEKAQLATHVINAALKALAEAAKPTTAEATAVPPKTPARVQSTTASDEAAAAPPKSTARGGLRRSMSAPMTPLQPRTLNRVSTSPIKTASKPAASAPAAPNAQCLATVECARVAFTTLRTLQDGKAVALPELQLEAGMSSFVAKLLGLNMLDQACRELRVLKKRLQGPVSSIPTETAPPAPAAASSVKTTKTAKTTTKAAAKNFAQTTATDAASSSTTCLAADILEYGDLSATSMPAIKLIIASQLQALRILAALKKPAHIDAALPFLRRSCKSSPIQLISMCIKAASVNAAEKQKLLRQLETLSQLLLALAPSISSKDDSSATEPKLSVAPLAALELQALSLETRLRCWIMAGSQASNDADKDILMPFSRCLSTYARRSRSSNKALSYSSCRGRFDQLMELVKSGNFLATKTSKSPTASIYQTLSAVARETGHIDEAIHWASELFSFMNPDVDSAAKCCSISAQLLSLQLKNPAKKYTHDCKTLLTDMLESIKGSLKGDTAELEDLLANVCLVRKAAVNLIISQTQQNINANTKTNSNTPHPFKLLLESLVYQCPRFCLRWLGKPPAAKSSTKDFLRYEQRRQLLTQSIRHTLDSAFVVTKALIEEDRMVWEQLDSVLSDSLTVLEYLGDLKTADSSSSYYVKISHFYYLSYNVLRRKGDDQADRDALKALRRAIDCIKHRPGPEREKAQLILKLERMADLAKSTGQIGEALGALQSIRSNLVDDGALATVTAALKKLSPSLAWTATDQTESLSRTLVSIHRLEQVHMDWSGSFEELEQAAVLEHQLHFIHFGNGNSSSGPSKSARLTENLDLSHPCVESLLRIYYPTQFPVRRLRTLLRLFSANIDKPDVLADIMPQTKAVLGLIDSQGLADDASLAGYLPHYRSMATSLAGFTDGYTDVDAFQSCLSAWKSILEANPTLSELELAIDNVPEFQTHLHSMSEFMRAMGRDTAITRILELSQSLSSILSASDNSRSFSLQPAYQSALSLSAHYLRMGDCVKAEKMLENIRDQLDSSTAVSTAANISFHLSYAEYLIAARRFDEASHHLLEAKPASSEEPTQAQGLVRLSGSQKRRLGAHACFLQSLIALEKGDHSVALQNARNGVRMLFQDWSRMEKAMERPLLSADSSLDGEDDRSTEISSSSSSSSSSGQSSDAHASPETSPASTPDTSAILAAAGPTAVASPEFWALFHPLFNSMLRLSSIYAYLGMFQETMYYAEQAHKVATVTNAALSLAQAESWLATVCLKAGQNEKTVTFLAQARSRLPEMDETHRKASLACELASLYRERGDEQSEQELIRQAEQIVQHICSSESVGSASDDSAKKEPVEEKKGRATVGRRTKAAAATPAKMTTTMTRTTATRRTAAATKTPAKTTKKIVATAVETAEIIETMTPPTANATLTENAAAAGLRAALFMQKTMSHLSKKDWATALSILQSNGTNDTASKSQADILAGHIALAACLLGHSTEQMARDAVFSVIQDSTLSFPAVSGGIVTISGDGAERLSVSKSPVAVKVRGMASALGKSAKNAASFVEMLQEAQDCLIEAQSIAAVAGDSVTLNRISSMLQSAVIVLSATSWTKPCALGHPSYASCSVELARNMTWKRERRAVLVEKAMLTKQDVGGGDASWWPAVAPSTAPAVATITPTGTLNGTARRTSMTGGASGSMSSVSKMADINIGRFQRDYIDIIPKDWSVVSMALSENKHDLCITKLQAGQSPFVIRLPLERAISRDADNEVFNYQQGRAELLEIVQAINDSCHDARDMTVRGAKSSWWTEREALDMRLKELLDNVEQIWLGGFRGIFSQHVRRPTLFARFQKTFQGILDKHLPSRRSAAARGTKKRGGKAPASASPSMRVALDSRVLDLFIGLGDATEEGCDFDDVLDDLLYFVVDILQFHGERNAYDEIDFDSMVVETFDALFAYHSAVNDSQGRSSATAAGEPSDHLHSILVLDKSLHVFPWEALPCMTHLAVSRVPSLACLRRLILEQQQQQHTPMDADELREPSEAVDRPSGYRASLASGAYMLNPSGDLPSTETTFDGPLTSSLRGPQWTRIVGRTPTEDEFESILRDKDVLLYFGHGSGAQYIRGRTVRKLERCRATALLMGCSSAGLNYNGEFELHGPVWDYMMAGCPAVVGTLWDVTDKDIDRFAGQAFEEWGLVSRGAFDDSSKDSKNNKSSKSSKKTSSTSPTRATASLVEAIMRARDAPRFRYLTAAAVCVYGIPVYLQ</sequence>
<dbReference type="Gene3D" id="1.25.40.10">
    <property type="entry name" value="Tetratricopeptide repeat domain"/>
    <property type="match status" value="1"/>
</dbReference>
<dbReference type="PROSITE" id="PS51700">
    <property type="entry name" value="SEPARIN"/>
    <property type="match status" value="1"/>
</dbReference>
<dbReference type="PANTHER" id="PTHR12792">
    <property type="entry name" value="EXTRA SPINDLE POLES 1-RELATED"/>
    <property type="match status" value="1"/>
</dbReference>
<evidence type="ECO:0000256" key="1">
    <source>
        <dbReference type="ARBA" id="ARBA00000451"/>
    </source>
</evidence>
<dbReference type="Proteomes" id="UP001642406">
    <property type="component" value="Unassembled WGS sequence"/>
</dbReference>
<comment type="caution">
    <text evidence="7">The sequence shown here is derived from an EMBL/GenBank/DDBJ whole genome shotgun (WGS) entry which is preliminary data.</text>
</comment>
<evidence type="ECO:0000256" key="3">
    <source>
        <dbReference type="ARBA" id="ARBA00022801"/>
    </source>
</evidence>
<feature type="region of interest" description="Disordered" evidence="5">
    <location>
        <begin position="2091"/>
        <end position="2111"/>
    </location>
</feature>
<gene>
    <name evidence="7" type="primary">ESP1</name>
    <name evidence="7" type="ORF">SBRCBS47491_004141</name>
</gene>
<feature type="compositionally biased region" description="Low complexity" evidence="5">
    <location>
        <begin position="51"/>
        <end position="98"/>
    </location>
</feature>
<feature type="region of interest" description="Disordered" evidence="5">
    <location>
        <begin position="1745"/>
        <end position="1770"/>
    </location>
</feature>
<feature type="domain" description="Peptidase C50" evidence="6">
    <location>
        <begin position="2118"/>
        <end position="2217"/>
    </location>
</feature>
<feature type="region of interest" description="Disordered" evidence="5">
    <location>
        <begin position="1932"/>
        <end position="1952"/>
    </location>
</feature>
<organism evidence="7 8">
    <name type="scientific">Sporothrix bragantina</name>
    <dbReference type="NCBI Taxonomy" id="671064"/>
    <lineage>
        <taxon>Eukaryota</taxon>
        <taxon>Fungi</taxon>
        <taxon>Dikarya</taxon>
        <taxon>Ascomycota</taxon>
        <taxon>Pezizomycotina</taxon>
        <taxon>Sordariomycetes</taxon>
        <taxon>Sordariomycetidae</taxon>
        <taxon>Ophiostomatales</taxon>
        <taxon>Ophiostomataceae</taxon>
        <taxon>Sporothrix</taxon>
    </lineage>
</organism>
<feature type="compositionally biased region" description="Low complexity" evidence="5">
    <location>
        <begin position="1244"/>
        <end position="1257"/>
    </location>
</feature>
<evidence type="ECO:0000259" key="6">
    <source>
        <dbReference type="PROSITE" id="PS51700"/>
    </source>
</evidence>
<evidence type="ECO:0000256" key="2">
    <source>
        <dbReference type="ARBA" id="ARBA00012489"/>
    </source>
</evidence>
<feature type="region of interest" description="Disordered" evidence="5">
    <location>
        <begin position="1226"/>
        <end position="1273"/>
    </location>
</feature>
<keyword evidence="3 7" id="KW-0378">Hydrolase</keyword>
<protein>
    <recommendedName>
        <fullName evidence="2">separase</fullName>
        <ecNumber evidence="2">3.4.22.49</ecNumber>
    </recommendedName>
</protein>
<feature type="compositionally biased region" description="Low complexity" evidence="5">
    <location>
        <begin position="1445"/>
        <end position="1474"/>
    </location>
</feature>
<feature type="compositionally biased region" description="Basic and acidic residues" evidence="5">
    <location>
        <begin position="2099"/>
        <end position="2109"/>
    </location>
</feature>
<dbReference type="EMBL" id="CAWUHC010000030">
    <property type="protein sequence ID" value="CAK7220301.1"/>
    <property type="molecule type" value="Genomic_DNA"/>
</dbReference>
<proteinExistence type="predicted"/>
<dbReference type="EC" id="3.4.22.49" evidence="2"/>
<dbReference type="InterPro" id="IPR030397">
    <property type="entry name" value="SEPARIN_core_dom"/>
</dbReference>
<name>A0ABP0BLA7_9PEZI</name>
<evidence type="ECO:0000256" key="5">
    <source>
        <dbReference type="SAM" id="MobiDB-lite"/>
    </source>
</evidence>
<keyword evidence="8" id="KW-1185">Reference proteome</keyword>